<reference evidence="4" key="1">
    <citation type="submission" date="2015-09" db="EMBL/GenBank/DDBJ databases">
        <authorList>
            <person name="Jackson K.R."/>
            <person name="Lunt B.L."/>
            <person name="Fisher J.N.B."/>
            <person name="Gardner A.V."/>
            <person name="Bailey M.E."/>
            <person name="Deus L.M."/>
            <person name="Earl A.S."/>
            <person name="Gibby P.D."/>
            <person name="Hartmann K.A."/>
            <person name="Liu J.E."/>
            <person name="Manci A.M."/>
            <person name="Nielsen D.A."/>
            <person name="Solomon M.B."/>
            <person name="Breakwell D.P."/>
            <person name="Burnett S.H."/>
            <person name="Grose J.H."/>
        </authorList>
    </citation>
    <scope>NUCLEOTIDE SEQUENCE</scope>
    <source>
        <strain evidence="4">7805</strain>
    </source>
</reference>
<dbReference type="REBASE" id="640899">
    <property type="entry name" value="S.Pag365ORF4297P"/>
</dbReference>
<dbReference type="Gene3D" id="3.90.220.20">
    <property type="entry name" value="DNA methylase specificity domains"/>
    <property type="match status" value="2"/>
</dbReference>
<dbReference type="GO" id="GO:0009307">
    <property type="term" value="P:DNA restriction-modification system"/>
    <property type="evidence" value="ECO:0007669"/>
    <property type="project" value="UniProtKB-KW"/>
</dbReference>
<keyword evidence="3" id="KW-0238">DNA-binding</keyword>
<dbReference type="PANTHER" id="PTHR30408:SF12">
    <property type="entry name" value="TYPE I RESTRICTION ENZYME MJAVIII SPECIFICITY SUBUNIT"/>
    <property type="match status" value="1"/>
</dbReference>
<dbReference type="GO" id="GO:0003677">
    <property type="term" value="F:DNA binding"/>
    <property type="evidence" value="ECO:0007669"/>
    <property type="project" value="UniProtKB-KW"/>
</dbReference>
<dbReference type="Pfam" id="PF01420">
    <property type="entry name" value="Methylase_S"/>
    <property type="match status" value="1"/>
</dbReference>
<dbReference type="InterPro" id="IPR052021">
    <property type="entry name" value="Type-I_RS_S_subunit"/>
</dbReference>
<dbReference type="RefSeq" id="WP_235766437.1">
    <property type="nucleotide sequence ID" value="NZ_LR882945.1"/>
</dbReference>
<dbReference type="SUPFAM" id="SSF116734">
    <property type="entry name" value="DNA methylase specificity domain"/>
    <property type="match status" value="2"/>
</dbReference>
<organism evidence="4">
    <name type="scientific">Planktothrix agardhii</name>
    <name type="common">Oscillatoria agardhii</name>
    <dbReference type="NCBI Taxonomy" id="1160"/>
    <lineage>
        <taxon>Bacteria</taxon>
        <taxon>Bacillati</taxon>
        <taxon>Cyanobacteriota</taxon>
        <taxon>Cyanophyceae</taxon>
        <taxon>Oscillatoriophycideae</taxon>
        <taxon>Oscillatoriales</taxon>
        <taxon>Microcoleaceae</taxon>
        <taxon>Planktothrix</taxon>
    </lineage>
</organism>
<evidence type="ECO:0000256" key="3">
    <source>
        <dbReference type="ARBA" id="ARBA00023125"/>
    </source>
</evidence>
<gene>
    <name evidence="4" type="ORF">PLAM_mp0075</name>
</gene>
<dbReference type="PANTHER" id="PTHR30408">
    <property type="entry name" value="TYPE-1 RESTRICTION ENZYME ECOKI SPECIFICITY PROTEIN"/>
    <property type="match status" value="1"/>
</dbReference>
<evidence type="ECO:0000256" key="1">
    <source>
        <dbReference type="ARBA" id="ARBA00010923"/>
    </source>
</evidence>
<proteinExistence type="inferred from homology"/>
<sequence length="430" mass="49272">MSEWKEIFLEDIADEITVGFVGSMTTEYTESGVPFLRSKNVEPYRINWNDIRYISQNFHKKIKKSALTPDDVVIVRTGNPGAASLIPESLTEANCSDLVIVSPGEKLDKRFLVYYLNSIAVHYINSYRVGAVQQHFNIGAARKLKINLPPIEEQKQIADILSCLDNKIDNLRRQNETLEKIAQTLFKHWFIDFEFPNDDGKPYKSSGGAMVASELGDIPAGWRVGVFEDFIETIIDNRGKTPPLEENGILMIEGNQIFCEQSFPEYTDKDKQKFVSEETYKNWFRSGHPKYLDILCATVGTLPKWGFTPQDRKICIAQNIIALRANKKICSPYWLRSFMNTRYFVESMLGRLLRTAQPSIKVGHMTSIEVIIPEAKTIIYFSEVVETLFKRIEVNYRQIQTLTKTRDALLPKLMSGQIRVKEGESIIEEE</sequence>
<dbReference type="InterPro" id="IPR000055">
    <property type="entry name" value="Restrct_endonuc_typeI_TRD"/>
</dbReference>
<comment type="similarity">
    <text evidence="1">Belongs to the type-I restriction system S methylase family.</text>
</comment>
<dbReference type="CDD" id="cd17246">
    <property type="entry name" value="RMtype1_S_SonII-TRD2-CR2_like"/>
    <property type="match status" value="1"/>
</dbReference>
<protein>
    <submittedName>
        <fullName evidence="4">Putative type I restriction-modification (R-M) system HsdS</fullName>
    </submittedName>
</protein>
<dbReference type="REBASE" id="166999">
    <property type="entry name" value="S.Pag7805ORF81P"/>
</dbReference>
<evidence type="ECO:0000313" key="4">
    <source>
        <dbReference type="EMBL" id="CUM62370.1"/>
    </source>
</evidence>
<name>A0A1J1JLP4_PLAAG</name>
<dbReference type="AlphaFoldDB" id="A0A1J1JLP4"/>
<dbReference type="InterPro" id="IPR044946">
    <property type="entry name" value="Restrct_endonuc_typeI_TRD_sf"/>
</dbReference>
<evidence type="ECO:0000256" key="2">
    <source>
        <dbReference type="ARBA" id="ARBA00022747"/>
    </source>
</evidence>
<dbReference type="EMBL" id="LO018305">
    <property type="protein sequence ID" value="CUM62370.1"/>
    <property type="molecule type" value="Genomic_DNA"/>
</dbReference>
<keyword evidence="2" id="KW-0680">Restriction system</keyword>
<accession>A0A1J1JLP4</accession>